<dbReference type="Pfam" id="PF00456">
    <property type="entry name" value="Transketolase_N"/>
    <property type="match status" value="1"/>
</dbReference>
<protein>
    <submittedName>
        <fullName evidence="5">Transketolase</fullName>
    </submittedName>
</protein>
<dbReference type="InterPro" id="IPR005474">
    <property type="entry name" value="Transketolase_N"/>
</dbReference>
<dbReference type="AlphaFoldDB" id="A0A9D1K447"/>
<feature type="domain" description="Transketolase N-terminal" evidence="4">
    <location>
        <begin position="18"/>
        <end position="271"/>
    </location>
</feature>
<dbReference type="PANTHER" id="PTHR47514">
    <property type="entry name" value="TRANSKETOLASE N-TERMINAL SECTION-RELATED"/>
    <property type="match status" value="1"/>
</dbReference>
<evidence type="ECO:0000256" key="3">
    <source>
        <dbReference type="ARBA" id="ARBA00023052"/>
    </source>
</evidence>
<sequence>MLKKNEVENLKNLCKENRQNILKMVHNASSGHIGGAFSAVEILTVLFHKSMKNATQWHRDTDFEKRDRFVLSKGHASAAYYSIISQLGYIEKEELLTFRKFGSRLQGHPMPVCPGVEVATGSLGQGLSIACGIAIALKLDKNLANVFVLMGDGELQEGNVWEGFMNAAQHNLDNLVAIIDRNRLQIDGCTENIKSLDPLDEKIKAFNWDVIEIDGHDIEAIYKALETAKKNTRPTAIIANTIKGKGVSFMENNAGWHGKATNQEEFEKAMKELS</sequence>
<dbReference type="SUPFAM" id="SSF52518">
    <property type="entry name" value="Thiamin diphosphate-binding fold (THDP-binding)"/>
    <property type="match status" value="1"/>
</dbReference>
<dbReference type="PANTHER" id="PTHR47514:SF1">
    <property type="entry name" value="TRANSKETOLASE N-TERMINAL SECTION-RELATED"/>
    <property type="match status" value="1"/>
</dbReference>
<evidence type="ECO:0000256" key="1">
    <source>
        <dbReference type="ARBA" id="ARBA00001964"/>
    </source>
</evidence>
<evidence type="ECO:0000259" key="4">
    <source>
        <dbReference type="Pfam" id="PF00456"/>
    </source>
</evidence>
<comment type="similarity">
    <text evidence="2">Belongs to the transketolase family.</text>
</comment>
<dbReference type="CDD" id="cd02012">
    <property type="entry name" value="TPP_TK"/>
    <property type="match status" value="1"/>
</dbReference>
<proteinExistence type="inferred from homology"/>
<comment type="cofactor">
    <cofactor evidence="1">
        <name>thiamine diphosphate</name>
        <dbReference type="ChEBI" id="CHEBI:58937"/>
    </cofactor>
</comment>
<dbReference type="Proteomes" id="UP000824139">
    <property type="component" value="Unassembled WGS sequence"/>
</dbReference>
<reference evidence="5" key="2">
    <citation type="journal article" date="2021" name="PeerJ">
        <title>Extensive microbial diversity within the chicken gut microbiome revealed by metagenomics and culture.</title>
        <authorList>
            <person name="Gilroy R."/>
            <person name="Ravi A."/>
            <person name="Getino M."/>
            <person name="Pursley I."/>
            <person name="Horton D.L."/>
            <person name="Alikhan N.F."/>
            <person name="Baker D."/>
            <person name="Gharbi K."/>
            <person name="Hall N."/>
            <person name="Watson M."/>
            <person name="Adriaenssens E.M."/>
            <person name="Foster-Nyarko E."/>
            <person name="Jarju S."/>
            <person name="Secka A."/>
            <person name="Antonio M."/>
            <person name="Oren A."/>
            <person name="Chaudhuri R.R."/>
            <person name="La Ragione R."/>
            <person name="Hildebrand F."/>
            <person name="Pallen M.J."/>
        </authorList>
    </citation>
    <scope>NUCLEOTIDE SEQUENCE</scope>
    <source>
        <strain evidence="5">CHK152-2994</strain>
    </source>
</reference>
<dbReference type="EMBL" id="DVJO01000167">
    <property type="protein sequence ID" value="HIS83452.1"/>
    <property type="molecule type" value="Genomic_DNA"/>
</dbReference>
<gene>
    <name evidence="5" type="ORF">IAD41_07600</name>
</gene>
<organism evidence="5 6">
    <name type="scientific">Candidatus Scatenecus faecavium</name>
    <dbReference type="NCBI Taxonomy" id="2840915"/>
    <lineage>
        <taxon>Bacteria</taxon>
        <taxon>Candidatus Scatenecus</taxon>
    </lineage>
</organism>
<comment type="caution">
    <text evidence="5">The sequence shown here is derived from an EMBL/GenBank/DDBJ whole genome shotgun (WGS) entry which is preliminary data.</text>
</comment>
<evidence type="ECO:0000256" key="2">
    <source>
        <dbReference type="ARBA" id="ARBA00007131"/>
    </source>
</evidence>
<accession>A0A9D1K447</accession>
<reference evidence="5" key="1">
    <citation type="submission" date="2020-10" db="EMBL/GenBank/DDBJ databases">
        <authorList>
            <person name="Gilroy R."/>
        </authorList>
    </citation>
    <scope>NUCLEOTIDE SEQUENCE</scope>
    <source>
        <strain evidence="5">CHK152-2994</strain>
    </source>
</reference>
<name>A0A9D1K447_9BACT</name>
<evidence type="ECO:0000313" key="5">
    <source>
        <dbReference type="EMBL" id="HIS83452.1"/>
    </source>
</evidence>
<dbReference type="InterPro" id="IPR029061">
    <property type="entry name" value="THDP-binding"/>
</dbReference>
<keyword evidence="3" id="KW-0786">Thiamine pyrophosphate</keyword>
<dbReference type="Gene3D" id="3.40.50.970">
    <property type="match status" value="1"/>
</dbReference>
<evidence type="ECO:0000313" key="6">
    <source>
        <dbReference type="Proteomes" id="UP000824139"/>
    </source>
</evidence>